<dbReference type="Pfam" id="PF03062">
    <property type="entry name" value="MBOAT"/>
    <property type="match status" value="1"/>
</dbReference>
<evidence type="ECO:0000256" key="6">
    <source>
        <dbReference type="ARBA" id="ARBA00022989"/>
    </source>
</evidence>
<dbReference type="InterPro" id="IPR004299">
    <property type="entry name" value="MBOAT_fam"/>
</dbReference>
<dbReference type="Ensembl" id="ENSSRHT00000008245.1">
    <property type="protein sequence ID" value="ENSSRHP00000008001.1"/>
    <property type="gene ID" value="ENSSRHG00000004622.1"/>
</dbReference>
<dbReference type="PANTHER" id="PTHR10408">
    <property type="entry name" value="STEROL O-ACYLTRANSFERASE"/>
    <property type="match status" value="1"/>
</dbReference>
<reference evidence="12" key="1">
    <citation type="submission" date="2025-08" db="UniProtKB">
        <authorList>
            <consortium name="Ensembl"/>
        </authorList>
    </citation>
    <scope>IDENTIFICATION</scope>
</reference>
<accession>A0A673G7Y1</accession>
<dbReference type="PANTHER" id="PTHR10408:SF10">
    <property type="entry name" value="STEROL O-ACYLTRANSFERASE 2"/>
    <property type="match status" value="1"/>
</dbReference>
<dbReference type="Proteomes" id="UP000472270">
    <property type="component" value="Unassembled WGS sequence"/>
</dbReference>
<dbReference type="GO" id="GO:0000062">
    <property type="term" value="F:fatty-acyl-CoA binding"/>
    <property type="evidence" value="ECO:0007669"/>
    <property type="project" value="TreeGrafter"/>
</dbReference>
<dbReference type="GO" id="GO:0005789">
    <property type="term" value="C:endoplasmic reticulum membrane"/>
    <property type="evidence" value="ECO:0007669"/>
    <property type="project" value="UniProtKB-SubCell"/>
</dbReference>
<dbReference type="InterPro" id="IPR014371">
    <property type="entry name" value="Oat_ACAT_DAG_ARE"/>
</dbReference>
<dbReference type="GO" id="GO:0034736">
    <property type="term" value="F:cholesterol O-acyltransferase activity"/>
    <property type="evidence" value="ECO:0007669"/>
    <property type="project" value="TreeGrafter"/>
</dbReference>
<proteinExistence type="inferred from homology"/>
<evidence type="ECO:0000256" key="5">
    <source>
        <dbReference type="ARBA" id="ARBA00022824"/>
    </source>
</evidence>
<feature type="transmembrane region" description="Helical" evidence="11">
    <location>
        <begin position="223"/>
        <end position="241"/>
    </location>
</feature>
<feature type="active site" evidence="10">
    <location>
        <position position="390"/>
    </location>
</feature>
<name>A0A673G7Y1_9TELE</name>
<gene>
    <name evidence="12" type="primary">soat2</name>
</gene>
<feature type="transmembrane region" description="Helical" evidence="11">
    <location>
        <begin position="431"/>
        <end position="454"/>
    </location>
</feature>
<evidence type="ECO:0000256" key="7">
    <source>
        <dbReference type="ARBA" id="ARBA00023136"/>
    </source>
</evidence>
<evidence type="ECO:0000256" key="10">
    <source>
        <dbReference type="PIRSR" id="PIRSR000439-1"/>
    </source>
</evidence>
<keyword evidence="8 9" id="KW-0012">Acyltransferase</keyword>
<keyword evidence="6 11" id="KW-1133">Transmembrane helix</keyword>
<dbReference type="AlphaFoldDB" id="A0A673G7Y1"/>
<feature type="transmembrane region" description="Helical" evidence="11">
    <location>
        <begin position="262"/>
        <end position="280"/>
    </location>
</feature>
<keyword evidence="5 9" id="KW-0256">Endoplasmic reticulum</keyword>
<dbReference type="PIRSF" id="PIRSF000439">
    <property type="entry name" value="Oat_ACAT_DAG_ARE"/>
    <property type="match status" value="1"/>
</dbReference>
<evidence type="ECO:0000256" key="9">
    <source>
        <dbReference type="PIRNR" id="PIRNR000439"/>
    </source>
</evidence>
<evidence type="ECO:0000256" key="3">
    <source>
        <dbReference type="ARBA" id="ARBA00022679"/>
    </source>
</evidence>
<comment type="similarity">
    <text evidence="2 9">Belongs to the membrane-bound acyltransferase family. Sterol o-acyltransferase subfamily.</text>
</comment>
<feature type="transmembrane region" description="Helical" evidence="11">
    <location>
        <begin position="70"/>
        <end position="91"/>
    </location>
</feature>
<feature type="transmembrane region" description="Helical" evidence="11">
    <location>
        <begin position="147"/>
        <end position="173"/>
    </location>
</feature>
<sequence>MKAELIRHVQSHANNQKFEESDYLKLQNILKAKGERSQPNKQFHKNIKDKSVVHVSLSSELFEISHIRTIYHMFIAALLLFIISTLAVDYIDQGRLVLDFDLFYYAFGQLGTVVWAWTLMLAYALLGPYYVLSVWASLNHSRGWRTCVSAAAALTLCAAQTSMLGIFPVYIVLHYQLPPASRFIIILEQIRFVMKSYSFIRETTPAVLKNTPQKGEPLRYPSLSSYLYFLFCPTLIYREVYPRNPYIRWNYVGMNFLKVKSLTLFYLYFILVRLCIPVFTNKSNQPFSTRTFILALFHAAFPGMLMLMLGFYAFLHCWLNAFAEMLRFADRMFYRDWWNSTSFANYYRTWNIVVHDWLYYYGYRDFLWLTGHKLRSVATLSVFAVSALVHEYAFTLGFGFFYPVMFCTFAGIGVVFNFAMNDKRKSPVWNIIMWTCLFIGQGVHVCLYCVEWYAQIQCPRTGTSFWELVTPRSWICSYQ</sequence>
<evidence type="ECO:0000313" key="12">
    <source>
        <dbReference type="Ensembl" id="ENSSRHP00000008001.1"/>
    </source>
</evidence>
<dbReference type="GO" id="GO:0015485">
    <property type="term" value="F:cholesterol binding"/>
    <property type="evidence" value="ECO:0007669"/>
    <property type="project" value="TreeGrafter"/>
</dbReference>
<keyword evidence="13" id="KW-1185">Reference proteome</keyword>
<evidence type="ECO:0000256" key="2">
    <source>
        <dbReference type="ARBA" id="ARBA00009010"/>
    </source>
</evidence>
<feature type="transmembrane region" description="Helical" evidence="11">
    <location>
        <begin position="400"/>
        <end position="419"/>
    </location>
</feature>
<evidence type="ECO:0000313" key="13">
    <source>
        <dbReference type="Proteomes" id="UP000472270"/>
    </source>
</evidence>
<dbReference type="GO" id="GO:0008203">
    <property type="term" value="P:cholesterol metabolic process"/>
    <property type="evidence" value="ECO:0007669"/>
    <property type="project" value="TreeGrafter"/>
</dbReference>
<organism evidence="12 13">
    <name type="scientific">Sinocyclocheilus rhinocerous</name>
    <dbReference type="NCBI Taxonomy" id="307959"/>
    <lineage>
        <taxon>Eukaryota</taxon>
        <taxon>Metazoa</taxon>
        <taxon>Chordata</taxon>
        <taxon>Craniata</taxon>
        <taxon>Vertebrata</taxon>
        <taxon>Euteleostomi</taxon>
        <taxon>Actinopterygii</taxon>
        <taxon>Neopterygii</taxon>
        <taxon>Teleostei</taxon>
        <taxon>Ostariophysi</taxon>
        <taxon>Cypriniformes</taxon>
        <taxon>Cyprinidae</taxon>
        <taxon>Cyprininae</taxon>
        <taxon>Sinocyclocheilus</taxon>
    </lineage>
</organism>
<evidence type="ECO:0000256" key="1">
    <source>
        <dbReference type="ARBA" id="ARBA00004477"/>
    </source>
</evidence>
<protein>
    <recommendedName>
        <fullName evidence="9">O-acyltransferase</fullName>
    </recommendedName>
</protein>
<keyword evidence="3 9" id="KW-0808">Transferase</keyword>
<keyword evidence="4 11" id="KW-0812">Transmembrane</keyword>
<comment type="subcellular location">
    <subcellularLocation>
        <location evidence="1 9">Endoplasmic reticulum membrane</location>
        <topology evidence="1 9">Multi-pass membrane protein</topology>
    </subcellularLocation>
</comment>
<dbReference type="GO" id="GO:0033344">
    <property type="term" value="P:cholesterol efflux"/>
    <property type="evidence" value="ECO:0007669"/>
    <property type="project" value="TreeGrafter"/>
</dbReference>
<evidence type="ECO:0000256" key="4">
    <source>
        <dbReference type="ARBA" id="ARBA00022692"/>
    </source>
</evidence>
<evidence type="ECO:0000256" key="8">
    <source>
        <dbReference type="ARBA" id="ARBA00023315"/>
    </source>
</evidence>
<evidence type="ECO:0000256" key="11">
    <source>
        <dbReference type="SAM" id="Phobius"/>
    </source>
</evidence>
<feature type="transmembrane region" description="Helical" evidence="11">
    <location>
        <begin position="292"/>
        <end position="315"/>
    </location>
</feature>
<keyword evidence="7 9" id="KW-0472">Membrane</keyword>
<feature type="transmembrane region" description="Helical" evidence="11">
    <location>
        <begin position="103"/>
        <end position="126"/>
    </location>
</feature>
<reference evidence="12" key="2">
    <citation type="submission" date="2025-09" db="UniProtKB">
        <authorList>
            <consortium name="Ensembl"/>
        </authorList>
    </citation>
    <scope>IDENTIFICATION</scope>
</reference>